<dbReference type="InterPro" id="IPR032789">
    <property type="entry name" value="T2SS-T3SS_pil_N"/>
</dbReference>
<dbReference type="Proteomes" id="UP000247454">
    <property type="component" value="Unassembled WGS sequence"/>
</dbReference>
<keyword evidence="3" id="KW-1185">Reference proteome</keyword>
<proteinExistence type="predicted"/>
<accession>A0A318T7S9</accession>
<reference evidence="2 3" key="1">
    <citation type="submission" date="2018-06" db="EMBL/GenBank/DDBJ databases">
        <title>Genomic Encyclopedia of Type Strains, Phase III (KMG-III): the genomes of soil and plant-associated and newly described type strains.</title>
        <authorList>
            <person name="Whitman W."/>
        </authorList>
    </citation>
    <scope>NUCLEOTIDE SEQUENCE [LARGE SCALE GENOMIC DNA]</scope>
    <source>
        <strain evidence="2 3">ORS 1419</strain>
    </source>
</reference>
<organism evidence="2 3">
    <name type="scientific">Phyllobacterium leguminum</name>
    <dbReference type="NCBI Taxonomy" id="314237"/>
    <lineage>
        <taxon>Bacteria</taxon>
        <taxon>Pseudomonadati</taxon>
        <taxon>Pseudomonadota</taxon>
        <taxon>Alphaproteobacteria</taxon>
        <taxon>Hyphomicrobiales</taxon>
        <taxon>Phyllobacteriaceae</taxon>
        <taxon>Phyllobacterium</taxon>
    </lineage>
</organism>
<dbReference type="OrthoDB" id="9815749at2"/>
<feature type="domain" description="Pilus formation protein N-terminal" evidence="1">
    <location>
        <begin position="44"/>
        <end position="114"/>
    </location>
</feature>
<evidence type="ECO:0000313" key="3">
    <source>
        <dbReference type="Proteomes" id="UP000247454"/>
    </source>
</evidence>
<dbReference type="Pfam" id="PF13629">
    <property type="entry name" value="T2SS-T3SS_pil_N"/>
    <property type="match status" value="1"/>
</dbReference>
<name>A0A318T7S9_9HYPH</name>
<evidence type="ECO:0000313" key="2">
    <source>
        <dbReference type="EMBL" id="PYE89241.1"/>
    </source>
</evidence>
<dbReference type="AlphaFoldDB" id="A0A318T7S9"/>
<sequence>MGKGFCWVGESRVSHHEFEGVLGRAIRAAAILVAVSFAGAAFAEEDINLVTNQARVLRLARPADTVVIGNPEIADAVVQDSKTVVLTGKGFGVTNIVVMDAEGRAILDDRVVVSRDDTKTTRVYRRADVQMLSCTPFCENAHQAGAVN</sequence>
<gene>
    <name evidence="2" type="ORF">C7477_10476</name>
</gene>
<dbReference type="EMBL" id="QJTF01000004">
    <property type="protein sequence ID" value="PYE89241.1"/>
    <property type="molecule type" value="Genomic_DNA"/>
</dbReference>
<comment type="caution">
    <text evidence="2">The sequence shown here is derived from an EMBL/GenBank/DDBJ whole genome shotgun (WGS) entry which is preliminary data.</text>
</comment>
<protein>
    <submittedName>
        <fullName evidence="2">Putative type II/III system pilus formation protein</fullName>
    </submittedName>
</protein>
<evidence type="ECO:0000259" key="1">
    <source>
        <dbReference type="Pfam" id="PF13629"/>
    </source>
</evidence>